<organism evidence="1 3">
    <name type="scientific">Xylella taiwanensis</name>
    <dbReference type="NCBI Taxonomy" id="1444770"/>
    <lineage>
        <taxon>Bacteria</taxon>
        <taxon>Pseudomonadati</taxon>
        <taxon>Pseudomonadota</taxon>
        <taxon>Gammaproteobacteria</taxon>
        <taxon>Lysobacterales</taxon>
        <taxon>Lysobacteraceae</taxon>
        <taxon>Xylella</taxon>
    </lineage>
</organism>
<protein>
    <submittedName>
        <fullName evidence="1">Uncharacterized protein</fullName>
    </submittedName>
</protein>
<name>Z9JJW5_9GAMM</name>
<dbReference type="EMBL" id="JDSQ01000010">
    <property type="protein sequence ID" value="EWS78116.1"/>
    <property type="molecule type" value="Genomic_DNA"/>
</dbReference>
<dbReference type="AlphaFoldDB" id="Z9JJW5"/>
<sequence>MNHEFQNVEEAYQTIGEDLIAFAGERAWDEVVGKYEVYSKLVSSECWLLKDGCVDKKNIGDSDGFSTRSYFAVLYLRDDLIKCTGHRIWGLTFTVYPTGKINIDYDYNRPEDYEDYDDYEECEDIITVDEVKKSLRNLFG</sequence>
<evidence type="ECO:0000313" key="1">
    <source>
        <dbReference type="EMBL" id="EWS78116.1"/>
    </source>
</evidence>
<dbReference type="Proteomes" id="UP001430701">
    <property type="component" value="Unassembled WGS sequence"/>
</dbReference>
<evidence type="ECO:0000313" key="4">
    <source>
        <dbReference type="Proteomes" id="UP001430701"/>
    </source>
</evidence>
<dbReference type="RefSeq" id="WP_038271223.1">
    <property type="nucleotide sequence ID" value="NZ_CP053627.1"/>
</dbReference>
<keyword evidence="4" id="KW-1185">Reference proteome</keyword>
<dbReference type="PATRIC" id="fig|1444770.3.peg.1674"/>
<accession>Z9JJW5</accession>
<dbReference type="KEGG" id="xtw:AB672_10820"/>
<dbReference type="STRING" id="1444770.AF72_07060"/>
<dbReference type="SUPFAM" id="SSF160424">
    <property type="entry name" value="BH3703-like"/>
    <property type="match status" value="1"/>
</dbReference>
<dbReference type="EMBL" id="JAJPPU010000001">
    <property type="protein sequence ID" value="MCD8472047.1"/>
    <property type="molecule type" value="Genomic_DNA"/>
</dbReference>
<reference evidence="1 3" key="1">
    <citation type="journal article" date="2014" name="Genome Announc.">
        <title>Draft Genome Sequence of Xylella fastidiosa Pear Leaf Scorch Strain in Taiwan.</title>
        <authorList>
            <person name="Su C.C."/>
            <person name="Deng W.L."/>
            <person name="Jan F.J."/>
            <person name="Chang C.J."/>
            <person name="Huang H."/>
            <person name="Chen J."/>
        </authorList>
    </citation>
    <scope>NUCLEOTIDE SEQUENCE [LARGE SCALE GENOMIC DNA]</scope>
    <source>
        <strain evidence="1 3">PLS229</strain>
    </source>
</reference>
<reference evidence="2" key="2">
    <citation type="submission" date="2021-11" db="EMBL/GenBank/DDBJ databases">
        <title>Genome sequence of Xylella taiwanensis PLS432.</title>
        <authorList>
            <person name="Weng L.-W."/>
            <person name="Su C.-C."/>
            <person name="Tsai C.-W."/>
            <person name="Kuo C.-H."/>
        </authorList>
    </citation>
    <scope>NUCLEOTIDE SEQUENCE</scope>
    <source>
        <strain evidence="2">PLS432</strain>
    </source>
</reference>
<evidence type="ECO:0000313" key="3">
    <source>
        <dbReference type="Proteomes" id="UP000020406"/>
    </source>
</evidence>
<proteinExistence type="predicted"/>
<evidence type="ECO:0000313" key="2">
    <source>
        <dbReference type="EMBL" id="MCD8472047.1"/>
    </source>
</evidence>
<dbReference type="GeneID" id="68901787"/>
<gene>
    <name evidence="1" type="ORF">AF72_07060</name>
    <name evidence="2" type="ORF">LPH55_00830</name>
</gene>
<dbReference type="InterPro" id="IPR036170">
    <property type="entry name" value="YezG-like_sf"/>
</dbReference>
<dbReference type="OrthoDB" id="9815116at2"/>
<comment type="caution">
    <text evidence="1">The sequence shown here is derived from an EMBL/GenBank/DDBJ whole genome shotgun (WGS) entry which is preliminary data.</text>
</comment>
<dbReference type="Gene3D" id="3.30.500.20">
    <property type="entry name" value="BH3703-like domains"/>
    <property type="match status" value="1"/>
</dbReference>
<dbReference type="Proteomes" id="UP000020406">
    <property type="component" value="Unassembled WGS sequence"/>
</dbReference>